<dbReference type="EMBL" id="CAJNOI010000010">
    <property type="protein sequence ID" value="CAF0784680.1"/>
    <property type="molecule type" value="Genomic_DNA"/>
</dbReference>
<organism evidence="2 3">
    <name type="scientific">Adineta steineri</name>
    <dbReference type="NCBI Taxonomy" id="433720"/>
    <lineage>
        <taxon>Eukaryota</taxon>
        <taxon>Metazoa</taxon>
        <taxon>Spiralia</taxon>
        <taxon>Gnathifera</taxon>
        <taxon>Rotifera</taxon>
        <taxon>Eurotatoria</taxon>
        <taxon>Bdelloidea</taxon>
        <taxon>Adinetida</taxon>
        <taxon>Adinetidae</taxon>
        <taxon>Adineta</taxon>
    </lineage>
</organism>
<accession>A0A814KFZ6</accession>
<dbReference type="Proteomes" id="UP000663877">
    <property type="component" value="Unassembled WGS sequence"/>
</dbReference>
<reference evidence="2" key="1">
    <citation type="submission" date="2021-02" db="EMBL/GenBank/DDBJ databases">
        <authorList>
            <person name="Nowell W R."/>
        </authorList>
    </citation>
    <scope>NUCLEOTIDE SEQUENCE</scope>
</reference>
<dbReference type="Proteomes" id="UP000663832">
    <property type="component" value="Unassembled WGS sequence"/>
</dbReference>
<sequence>MVGVDLTIDTLPESSSDCQLSDTTQAECHIGIRWYSEPHESIMIQGTTDLHDYTSFGDTVTYVSATYFGSKGWERWM</sequence>
<evidence type="ECO:0000313" key="1">
    <source>
        <dbReference type="EMBL" id="CAF0784680.1"/>
    </source>
</evidence>
<keyword evidence="3" id="KW-1185">Reference proteome</keyword>
<evidence type="ECO:0000313" key="2">
    <source>
        <dbReference type="EMBL" id="CAF1052105.1"/>
    </source>
</evidence>
<evidence type="ECO:0000313" key="3">
    <source>
        <dbReference type="Proteomes" id="UP000663832"/>
    </source>
</evidence>
<gene>
    <name evidence="1" type="ORF">BJG266_LOCUS4333</name>
    <name evidence="2" type="ORF">QVE165_LOCUS17675</name>
</gene>
<dbReference type="EMBL" id="CAJNOM010000102">
    <property type="protein sequence ID" value="CAF1052105.1"/>
    <property type="molecule type" value="Genomic_DNA"/>
</dbReference>
<proteinExistence type="predicted"/>
<dbReference type="AlphaFoldDB" id="A0A814KFZ6"/>
<comment type="caution">
    <text evidence="2">The sequence shown here is derived from an EMBL/GenBank/DDBJ whole genome shotgun (WGS) entry which is preliminary data.</text>
</comment>
<protein>
    <submittedName>
        <fullName evidence="2">Uncharacterized protein</fullName>
    </submittedName>
</protein>
<name>A0A814KFZ6_9BILA</name>